<evidence type="ECO:0000256" key="4">
    <source>
        <dbReference type="ARBA" id="ARBA00023159"/>
    </source>
</evidence>
<dbReference type="InterPro" id="IPR018362">
    <property type="entry name" value="CCAAT-binding_factor_CS"/>
</dbReference>
<dbReference type="Gene3D" id="6.10.250.2430">
    <property type="match status" value="1"/>
</dbReference>
<feature type="compositionally biased region" description="Low complexity" evidence="9">
    <location>
        <begin position="220"/>
        <end position="233"/>
    </location>
</feature>
<dbReference type="Pfam" id="PF02045">
    <property type="entry name" value="CBFB_NFYA"/>
    <property type="match status" value="1"/>
</dbReference>
<dbReference type="PRINTS" id="PR00616">
    <property type="entry name" value="CCAATSUBUNTB"/>
</dbReference>
<dbReference type="AlphaFoldDB" id="A0A7J6URT8"/>
<proteinExistence type="inferred from homology"/>
<feature type="region of interest" description="Disordered" evidence="9">
    <location>
        <begin position="1"/>
        <end position="34"/>
    </location>
</feature>
<keyword evidence="4" id="KW-0010">Activator</keyword>
<evidence type="ECO:0000256" key="1">
    <source>
        <dbReference type="ARBA" id="ARBA00004123"/>
    </source>
</evidence>
<dbReference type="SMART" id="SM00521">
    <property type="entry name" value="CBF"/>
    <property type="match status" value="1"/>
</dbReference>
<evidence type="ECO:0000313" key="11">
    <source>
        <dbReference type="Proteomes" id="UP000554482"/>
    </source>
</evidence>
<sequence>MVSSLNKHHVKQFQDQGSTSFQSTSQSHCEGENIGGSTDGKCISGYNKACKWQADGNNQSVFPQGASHLTFPPSQSVVHVPYPYACPYYGGYLPAIGAQFVMHPQIVGMAPARVQLPPDYGENEPIFVNSKQYHGILRRRQSRAKLEAQNKLVRDRKPYLHESRHLHALKRARGCSGRFLNKKKLQSSDDDHSASDPASLHMDESLSEPEVIKSESGNVCTSTTSCSSLTSSSNKDDMLQPSKHWLSGYHPHIGENMQDGGGGITFNGSQLRVPVLQ</sequence>
<keyword evidence="11" id="KW-1185">Reference proteome</keyword>
<feature type="compositionally biased region" description="Basic residues" evidence="9">
    <location>
        <begin position="1"/>
        <end position="11"/>
    </location>
</feature>
<name>A0A7J6URT8_THATH</name>
<dbReference type="GO" id="GO:0003677">
    <property type="term" value="F:DNA binding"/>
    <property type="evidence" value="ECO:0007669"/>
    <property type="project" value="UniProtKB-KW"/>
</dbReference>
<gene>
    <name evidence="10" type="ORF">FRX31_035122</name>
</gene>
<keyword evidence="6 8" id="KW-0539">Nucleus</keyword>
<evidence type="ECO:0000256" key="5">
    <source>
        <dbReference type="ARBA" id="ARBA00023163"/>
    </source>
</evidence>
<reference evidence="10 11" key="1">
    <citation type="submission" date="2020-06" db="EMBL/GenBank/DDBJ databases">
        <title>Transcriptomic and genomic resources for Thalictrum thalictroides and T. hernandezii: Facilitating candidate gene discovery in an emerging model plant lineage.</title>
        <authorList>
            <person name="Arias T."/>
            <person name="Riano-Pachon D.M."/>
            <person name="Di Stilio V.S."/>
        </authorList>
    </citation>
    <scope>NUCLEOTIDE SEQUENCE [LARGE SCALE GENOMIC DNA]</scope>
    <source>
        <strain evidence="11">cv. WT478/WT964</strain>
        <tissue evidence="10">Leaves</tissue>
    </source>
</reference>
<evidence type="ECO:0000313" key="10">
    <source>
        <dbReference type="EMBL" id="KAF5175293.1"/>
    </source>
</evidence>
<evidence type="ECO:0000256" key="2">
    <source>
        <dbReference type="ARBA" id="ARBA00023015"/>
    </source>
</evidence>
<accession>A0A7J6URT8</accession>
<keyword evidence="2 8" id="KW-0805">Transcription regulation</keyword>
<evidence type="ECO:0000256" key="9">
    <source>
        <dbReference type="SAM" id="MobiDB-lite"/>
    </source>
</evidence>
<evidence type="ECO:0000256" key="7">
    <source>
        <dbReference type="ARBA" id="ARBA00025911"/>
    </source>
</evidence>
<dbReference type="Proteomes" id="UP000554482">
    <property type="component" value="Unassembled WGS sequence"/>
</dbReference>
<comment type="function">
    <text evidence="8">Component of the sequence-specific heterotrimeric transcription factor (NF-Y) which specifically recognizes a 5'-CCAAT-3' box motif found in the promoters of its target genes.</text>
</comment>
<dbReference type="InterPro" id="IPR001289">
    <property type="entry name" value="NFYA"/>
</dbReference>
<dbReference type="GO" id="GO:0016602">
    <property type="term" value="C:CCAAT-binding factor complex"/>
    <property type="evidence" value="ECO:0007669"/>
    <property type="project" value="InterPro"/>
</dbReference>
<feature type="compositionally biased region" description="Low complexity" evidence="9">
    <location>
        <begin position="13"/>
        <end position="27"/>
    </location>
</feature>
<dbReference type="EMBL" id="JABWDY010044259">
    <property type="protein sequence ID" value="KAF5175293.1"/>
    <property type="molecule type" value="Genomic_DNA"/>
</dbReference>
<evidence type="ECO:0000256" key="3">
    <source>
        <dbReference type="ARBA" id="ARBA00023125"/>
    </source>
</evidence>
<keyword evidence="5 8" id="KW-0804">Transcription</keyword>
<comment type="subcellular location">
    <subcellularLocation>
        <location evidence="1 8">Nucleus</location>
    </subcellularLocation>
</comment>
<dbReference type="PANTHER" id="PTHR12632">
    <property type="entry name" value="TRANSCRIPTION FACTOR NF-Y ALPHA-RELATED"/>
    <property type="match status" value="1"/>
</dbReference>
<comment type="similarity">
    <text evidence="8">Belongs to the NFYA/HAP2 subunit family.</text>
</comment>
<dbReference type="GO" id="GO:0003700">
    <property type="term" value="F:DNA-binding transcription factor activity"/>
    <property type="evidence" value="ECO:0007669"/>
    <property type="project" value="UniProtKB-UniRule"/>
</dbReference>
<evidence type="ECO:0000256" key="8">
    <source>
        <dbReference type="RuleBase" id="RU367155"/>
    </source>
</evidence>
<comment type="caution">
    <text evidence="10">The sequence shown here is derived from an EMBL/GenBank/DDBJ whole genome shotgun (WGS) entry which is preliminary data.</text>
</comment>
<feature type="region of interest" description="Disordered" evidence="9">
    <location>
        <begin position="184"/>
        <end position="242"/>
    </location>
</feature>
<evidence type="ECO:0000256" key="6">
    <source>
        <dbReference type="ARBA" id="ARBA00023242"/>
    </source>
</evidence>
<keyword evidence="3 8" id="KW-0238">DNA-binding</keyword>
<protein>
    <recommendedName>
        <fullName evidence="8">Nuclear transcription factor Y subunit</fullName>
    </recommendedName>
</protein>
<organism evidence="10 11">
    <name type="scientific">Thalictrum thalictroides</name>
    <name type="common">Rue-anemone</name>
    <name type="synonym">Anemone thalictroides</name>
    <dbReference type="NCBI Taxonomy" id="46969"/>
    <lineage>
        <taxon>Eukaryota</taxon>
        <taxon>Viridiplantae</taxon>
        <taxon>Streptophyta</taxon>
        <taxon>Embryophyta</taxon>
        <taxon>Tracheophyta</taxon>
        <taxon>Spermatophyta</taxon>
        <taxon>Magnoliopsida</taxon>
        <taxon>Ranunculales</taxon>
        <taxon>Ranunculaceae</taxon>
        <taxon>Thalictroideae</taxon>
        <taxon>Thalictrum</taxon>
    </lineage>
</organism>
<dbReference type="PROSITE" id="PS51152">
    <property type="entry name" value="NFYA_HAP2_2"/>
    <property type="match status" value="1"/>
</dbReference>
<dbReference type="OrthoDB" id="1097733at2759"/>
<comment type="subunit">
    <text evidence="7">Heterotrimeric transcription factor composed of three components, NF-YA, NF-YB and NF-YC. NF-YB and NF-YC must interact and dimerize for NF-YA association and DNA binding.</text>
</comment>
<dbReference type="PROSITE" id="PS00686">
    <property type="entry name" value="NFYA_HAP2_1"/>
    <property type="match status" value="1"/>
</dbReference>